<reference evidence="2 3" key="1">
    <citation type="journal article" date="2013" name="Proc. Natl. Acad. Sci. U.S.A.">
        <title>The king cobra genome reveals dynamic gene evolution and adaptation in the snake venom system.</title>
        <authorList>
            <person name="Vonk F.J."/>
            <person name="Casewell N.R."/>
            <person name="Henkel C.V."/>
            <person name="Heimberg A.M."/>
            <person name="Jansen H.J."/>
            <person name="McCleary R.J."/>
            <person name="Kerkkamp H.M."/>
            <person name="Vos R.A."/>
            <person name="Guerreiro I."/>
            <person name="Calvete J.J."/>
            <person name="Wuster W."/>
            <person name="Woods A.E."/>
            <person name="Logan J.M."/>
            <person name="Harrison R.A."/>
            <person name="Castoe T.A."/>
            <person name="de Koning A.P."/>
            <person name="Pollock D.D."/>
            <person name="Yandell M."/>
            <person name="Calderon D."/>
            <person name="Renjifo C."/>
            <person name="Currier R.B."/>
            <person name="Salgado D."/>
            <person name="Pla D."/>
            <person name="Sanz L."/>
            <person name="Hyder A.S."/>
            <person name="Ribeiro J.M."/>
            <person name="Arntzen J.W."/>
            <person name="van den Thillart G.E."/>
            <person name="Boetzer M."/>
            <person name="Pirovano W."/>
            <person name="Dirks R.P."/>
            <person name="Spaink H.P."/>
            <person name="Duboule D."/>
            <person name="McGlinn E."/>
            <person name="Kini R.M."/>
            <person name="Richardson M.K."/>
        </authorList>
    </citation>
    <scope>NUCLEOTIDE SEQUENCE</scope>
    <source>
        <tissue evidence="2">Blood</tissue>
    </source>
</reference>
<organism evidence="2 3">
    <name type="scientific">Ophiophagus hannah</name>
    <name type="common">King cobra</name>
    <name type="synonym">Naja hannah</name>
    <dbReference type="NCBI Taxonomy" id="8665"/>
    <lineage>
        <taxon>Eukaryota</taxon>
        <taxon>Metazoa</taxon>
        <taxon>Chordata</taxon>
        <taxon>Craniata</taxon>
        <taxon>Vertebrata</taxon>
        <taxon>Euteleostomi</taxon>
        <taxon>Lepidosauria</taxon>
        <taxon>Squamata</taxon>
        <taxon>Bifurcata</taxon>
        <taxon>Unidentata</taxon>
        <taxon>Episquamata</taxon>
        <taxon>Toxicofera</taxon>
        <taxon>Serpentes</taxon>
        <taxon>Colubroidea</taxon>
        <taxon>Elapidae</taxon>
        <taxon>Elapinae</taxon>
        <taxon>Ophiophagus</taxon>
    </lineage>
</organism>
<protein>
    <submittedName>
        <fullName evidence="2">Gamma-secretase subunit PEN-2</fullName>
    </submittedName>
</protein>
<keyword evidence="1" id="KW-0812">Transmembrane</keyword>
<keyword evidence="1" id="KW-1133">Transmembrane helix</keyword>
<dbReference type="OrthoDB" id="524898at2759"/>
<keyword evidence="3" id="KW-1185">Reference proteome</keyword>
<accession>V8NXF5</accession>
<name>V8NXF5_OPHHA</name>
<feature type="transmembrane region" description="Helical" evidence="1">
    <location>
        <begin position="20"/>
        <end position="39"/>
    </location>
</feature>
<keyword evidence="1" id="KW-0472">Membrane</keyword>
<dbReference type="Pfam" id="PF10251">
    <property type="entry name" value="PEN-2"/>
    <property type="match status" value="1"/>
</dbReference>
<feature type="non-terminal residue" evidence="2">
    <location>
        <position position="1"/>
    </location>
</feature>
<evidence type="ECO:0000313" key="2">
    <source>
        <dbReference type="EMBL" id="ETE66353.1"/>
    </source>
</evidence>
<comment type="caution">
    <text evidence="2">The sequence shown here is derived from an EMBL/GenBank/DDBJ whole genome shotgun (WGS) entry which is preliminary data.</text>
</comment>
<evidence type="ECO:0000313" key="3">
    <source>
        <dbReference type="Proteomes" id="UP000018936"/>
    </source>
</evidence>
<sequence length="109" mass="12666">MEISVQTPHSLLQLGYSFSGSVLIFYPHLSLRIVVVKIVEWAETWKKKKRNCYFLVISFHLFTDVQRSALGLLFWVIVLTTWTCIFQARRAEWGELGDYLSFTIPLGIP</sequence>
<proteinExistence type="predicted"/>
<gene>
    <name evidence="2" type="primary">Psenen</name>
    <name evidence="2" type="ORF">L345_07875</name>
</gene>
<dbReference type="EMBL" id="AZIM01001588">
    <property type="protein sequence ID" value="ETE66353.1"/>
    <property type="molecule type" value="Genomic_DNA"/>
</dbReference>
<dbReference type="Proteomes" id="UP000018936">
    <property type="component" value="Unassembled WGS sequence"/>
</dbReference>
<dbReference type="InterPro" id="IPR019379">
    <property type="entry name" value="Gamma_Secretase_Asp_P_PEN2"/>
</dbReference>
<dbReference type="AlphaFoldDB" id="V8NXF5"/>
<evidence type="ECO:0000256" key="1">
    <source>
        <dbReference type="SAM" id="Phobius"/>
    </source>
</evidence>